<dbReference type="Proteomes" id="UP000231134">
    <property type="component" value="Unassembled WGS sequence"/>
</dbReference>
<dbReference type="RefSeq" id="WP_198514854.1">
    <property type="nucleotide sequence ID" value="NZ_PGEX01000001.1"/>
</dbReference>
<proteinExistence type="predicted"/>
<protein>
    <submittedName>
        <fullName evidence="1">Uncharacterized protein</fullName>
    </submittedName>
</protein>
<keyword evidence="2" id="KW-1185">Reference proteome</keyword>
<comment type="caution">
    <text evidence="1">The sequence shown here is derived from an EMBL/GenBank/DDBJ whole genome shotgun (WGS) entry which is preliminary data.</text>
</comment>
<accession>A0A2M9A5B8</accession>
<gene>
    <name evidence="1" type="ORF">BGX16_0787</name>
</gene>
<name>A0A2M9A5B8_9BACT</name>
<dbReference type="AlphaFoldDB" id="A0A2M9A5B8"/>
<dbReference type="EMBL" id="PGEX01000001">
    <property type="protein sequence ID" value="PJJ40837.1"/>
    <property type="molecule type" value="Genomic_DNA"/>
</dbReference>
<sequence>MKNNYKIYLIALLALGFALLIEACNGDNQVEKNAQLLFMWRKKKDSLPKKELTRN</sequence>
<evidence type="ECO:0000313" key="2">
    <source>
        <dbReference type="Proteomes" id="UP000231134"/>
    </source>
</evidence>
<evidence type="ECO:0000313" key="1">
    <source>
        <dbReference type="EMBL" id="PJJ40837.1"/>
    </source>
</evidence>
<reference evidence="1 2" key="1">
    <citation type="submission" date="2017-11" db="EMBL/GenBank/DDBJ databases">
        <title>Animal gut microbial communities from fecal samples from Wisconsin, USA.</title>
        <authorList>
            <person name="Neumann A."/>
        </authorList>
    </citation>
    <scope>NUCLEOTIDE SEQUENCE [LARGE SCALE GENOMIC DNA]</scope>
    <source>
        <strain evidence="1 2">UWS3</strain>
    </source>
</reference>
<organism evidence="1 2">
    <name type="scientific">Hallerella succinigenes</name>
    <dbReference type="NCBI Taxonomy" id="1896222"/>
    <lineage>
        <taxon>Bacteria</taxon>
        <taxon>Pseudomonadati</taxon>
        <taxon>Fibrobacterota</taxon>
        <taxon>Fibrobacteria</taxon>
        <taxon>Fibrobacterales</taxon>
        <taxon>Fibrobacteraceae</taxon>
        <taxon>Hallerella</taxon>
    </lineage>
</organism>